<keyword evidence="3" id="KW-1185">Reference proteome</keyword>
<dbReference type="EMBL" id="MU007261">
    <property type="protein sequence ID" value="KAF2415077.1"/>
    <property type="molecule type" value="Genomic_DNA"/>
</dbReference>
<dbReference type="AlphaFoldDB" id="A0A9P4NDR3"/>
<comment type="caution">
    <text evidence="2">The sequence shown here is derived from an EMBL/GenBank/DDBJ whole genome shotgun (WGS) entry which is preliminary data.</text>
</comment>
<dbReference type="PANTHER" id="PTHR33112">
    <property type="entry name" value="DOMAIN PROTEIN, PUTATIVE-RELATED"/>
    <property type="match status" value="1"/>
</dbReference>
<organism evidence="2 3">
    <name type="scientific">Tothia fuscella</name>
    <dbReference type="NCBI Taxonomy" id="1048955"/>
    <lineage>
        <taxon>Eukaryota</taxon>
        <taxon>Fungi</taxon>
        <taxon>Dikarya</taxon>
        <taxon>Ascomycota</taxon>
        <taxon>Pezizomycotina</taxon>
        <taxon>Dothideomycetes</taxon>
        <taxon>Pleosporomycetidae</taxon>
        <taxon>Venturiales</taxon>
        <taxon>Cylindrosympodiaceae</taxon>
        <taxon>Tothia</taxon>
    </lineage>
</organism>
<protein>
    <submittedName>
        <fullName evidence="2">HET-domain-containing protein</fullName>
    </submittedName>
</protein>
<dbReference type="Pfam" id="PF06985">
    <property type="entry name" value="HET"/>
    <property type="match status" value="1"/>
</dbReference>
<sequence length="701" mass="80429">MNIDTFYNPLRTISDEGAGCFVCSQVFELINLAPFVEPPKKVSIGTVKSLLCGNCKDHTALVRFITPLSSGEDTQNTELQLCRPVDAGSGVYLMIARTPEHSEVVEHLHLLHRADLPSHIGRSLSLNPNWIDIEPMRKWIRTCTTQHGDKCEYPYKVWGTSNPFTTTKSKLEQLKQPGALKSECFGKSIPKTITDSVGLVPLLGERYLWVDALCIVQDDENGKSEELKRMAAIYASSVFTIIAGDGADFHGGLRGIRGVSGQRHIEQRIERFGTQDYLVAAIFSRAQEVLSSSPYRDRAWTYQESVCTKRRLIFQKGSVRWMCSESFWDEDLLSLDLDDSPKKRSFSILQQEERYPSFTRLSVAINSFNRRQLTYPEDAVSAFTGLLNVFSQTFTGGFLFGMPEAFFDIALLWEATPDMKIRKPRRLTNELFADLQVPTWSWAAWTGNFIAQAWSYYDSTDNNADPRSLRHVSPTVEWFTMVSPLSASRRKLRSTWFEYRSNAQDLTKPLPLGWNRHEKIKECSDGQECTHYFTHHSTMKRRWNWPFPIPQPNEIPIMPEPTPYLFCRASRAYLFVDRPDQDIVNSRYQAFTFCLKDVPGKCVGVLFVQDCENLSGLSTSDWKLQKIEVVEISRAVCAQPERGYDEEKRCGILPTHTPYQYYNVLWISWDMGVAYRRGLGRVLGDEWEHLRERDVVNLILR</sequence>
<dbReference type="Proteomes" id="UP000800235">
    <property type="component" value="Unassembled WGS sequence"/>
</dbReference>
<name>A0A9P4NDR3_9PEZI</name>
<dbReference type="PANTHER" id="PTHR33112:SF12">
    <property type="entry name" value="HETEROKARYON INCOMPATIBILITY DOMAIN-CONTAINING PROTEIN"/>
    <property type="match status" value="1"/>
</dbReference>
<proteinExistence type="predicted"/>
<dbReference type="InterPro" id="IPR010730">
    <property type="entry name" value="HET"/>
</dbReference>
<evidence type="ECO:0000313" key="2">
    <source>
        <dbReference type="EMBL" id="KAF2415077.1"/>
    </source>
</evidence>
<dbReference type="PROSITE" id="PS50020">
    <property type="entry name" value="WW_DOMAIN_2"/>
    <property type="match status" value="1"/>
</dbReference>
<reference evidence="2" key="1">
    <citation type="journal article" date="2020" name="Stud. Mycol.">
        <title>101 Dothideomycetes genomes: a test case for predicting lifestyles and emergence of pathogens.</title>
        <authorList>
            <person name="Haridas S."/>
            <person name="Albert R."/>
            <person name="Binder M."/>
            <person name="Bloem J."/>
            <person name="Labutti K."/>
            <person name="Salamov A."/>
            <person name="Andreopoulos B."/>
            <person name="Baker S."/>
            <person name="Barry K."/>
            <person name="Bills G."/>
            <person name="Bluhm B."/>
            <person name="Cannon C."/>
            <person name="Castanera R."/>
            <person name="Culley D."/>
            <person name="Daum C."/>
            <person name="Ezra D."/>
            <person name="Gonzalez J."/>
            <person name="Henrissat B."/>
            <person name="Kuo A."/>
            <person name="Liang C."/>
            <person name="Lipzen A."/>
            <person name="Lutzoni F."/>
            <person name="Magnuson J."/>
            <person name="Mondo S."/>
            <person name="Nolan M."/>
            <person name="Ohm R."/>
            <person name="Pangilinan J."/>
            <person name="Park H.-J."/>
            <person name="Ramirez L."/>
            <person name="Alfaro M."/>
            <person name="Sun H."/>
            <person name="Tritt A."/>
            <person name="Yoshinaga Y."/>
            <person name="Zwiers L.-H."/>
            <person name="Turgeon B."/>
            <person name="Goodwin S."/>
            <person name="Spatafora J."/>
            <person name="Crous P."/>
            <person name="Grigoriev I."/>
        </authorList>
    </citation>
    <scope>NUCLEOTIDE SEQUENCE</scope>
    <source>
        <strain evidence="2">CBS 130266</strain>
    </source>
</reference>
<dbReference type="InterPro" id="IPR001202">
    <property type="entry name" value="WW_dom"/>
</dbReference>
<evidence type="ECO:0000313" key="3">
    <source>
        <dbReference type="Proteomes" id="UP000800235"/>
    </source>
</evidence>
<evidence type="ECO:0000259" key="1">
    <source>
        <dbReference type="PROSITE" id="PS50020"/>
    </source>
</evidence>
<feature type="domain" description="WW" evidence="1">
    <location>
        <begin position="508"/>
        <end position="548"/>
    </location>
</feature>
<accession>A0A9P4NDR3</accession>
<gene>
    <name evidence="2" type="ORF">EJ08DRAFT_713458</name>
</gene>
<dbReference type="OrthoDB" id="5428863at2759"/>